<sequence length="421" mass="42951">MALNSFITALLVFASSTAANPASSTAANPASSTAANPAADLKQRIAAAEEALRGKVAKTNVATRGRAPAEARAPLRKSRLGGVVPVGTEDCSAHKFTDSCYGGDQGTCSATCGADQFTTEAGECALCPDEASGCLGGVPEIEGAPDVIDCLACCFPGDPPFTLPGPCASCGISDNASHVTDMIDCLTCEEGYEIVPVHDDCTGFCVASGASVDYFKSLGFGDLATSTCTAYLDCYDDEERAAIESLPTDGAAPRTNDFLPGEGGDGSYSYSYGIVDFCTDDTGFLDCIGAALLSGEVTGDEVDAAFDAISGFEDDGWSADTCAEFQQEPNLAEQCGSWTLGVCDDEYKAWVGCIFTTTFARGGLDCPIDCDAVIGTPSRPSTMPPTEPGSPTRPPTGNDSDGALGLTTTLTAAAAAVAAAF</sequence>
<proteinExistence type="predicted"/>
<protein>
    <recommendedName>
        <fullName evidence="5">Tyrosine-protein kinase ephrin type A/B receptor-like domain-containing protein</fullName>
    </recommendedName>
</protein>
<feature type="chain" id="PRO_5035208595" description="Tyrosine-protein kinase ephrin type A/B receptor-like domain-containing protein" evidence="2">
    <location>
        <begin position="20"/>
        <end position="421"/>
    </location>
</feature>
<name>A0A8J2X7C2_9STRA</name>
<dbReference type="OrthoDB" id="10662978at2759"/>
<feature type="compositionally biased region" description="Pro residues" evidence="1">
    <location>
        <begin position="382"/>
        <end position="394"/>
    </location>
</feature>
<feature type="signal peptide" evidence="2">
    <location>
        <begin position="1"/>
        <end position="19"/>
    </location>
</feature>
<keyword evidence="4" id="KW-1185">Reference proteome</keyword>
<comment type="caution">
    <text evidence="3">The sequence shown here is derived from an EMBL/GenBank/DDBJ whole genome shotgun (WGS) entry which is preliminary data.</text>
</comment>
<evidence type="ECO:0000313" key="3">
    <source>
        <dbReference type="EMBL" id="CAH0379640.1"/>
    </source>
</evidence>
<dbReference type="Proteomes" id="UP000789595">
    <property type="component" value="Unassembled WGS sequence"/>
</dbReference>
<feature type="region of interest" description="Disordered" evidence="1">
    <location>
        <begin position="377"/>
        <end position="404"/>
    </location>
</feature>
<reference evidence="3" key="1">
    <citation type="submission" date="2021-11" db="EMBL/GenBank/DDBJ databases">
        <authorList>
            <consortium name="Genoscope - CEA"/>
            <person name="William W."/>
        </authorList>
    </citation>
    <scope>NUCLEOTIDE SEQUENCE</scope>
</reference>
<accession>A0A8J2X7C2</accession>
<organism evidence="3 4">
    <name type="scientific">Pelagomonas calceolata</name>
    <dbReference type="NCBI Taxonomy" id="35677"/>
    <lineage>
        <taxon>Eukaryota</taxon>
        <taxon>Sar</taxon>
        <taxon>Stramenopiles</taxon>
        <taxon>Ochrophyta</taxon>
        <taxon>Pelagophyceae</taxon>
        <taxon>Pelagomonadales</taxon>
        <taxon>Pelagomonadaceae</taxon>
        <taxon>Pelagomonas</taxon>
    </lineage>
</organism>
<keyword evidence="2" id="KW-0732">Signal</keyword>
<dbReference type="AlphaFoldDB" id="A0A8J2X7C2"/>
<evidence type="ECO:0000256" key="2">
    <source>
        <dbReference type="SAM" id="SignalP"/>
    </source>
</evidence>
<evidence type="ECO:0000313" key="4">
    <source>
        <dbReference type="Proteomes" id="UP000789595"/>
    </source>
</evidence>
<evidence type="ECO:0000256" key="1">
    <source>
        <dbReference type="SAM" id="MobiDB-lite"/>
    </source>
</evidence>
<dbReference type="EMBL" id="CAKKNE010000006">
    <property type="protein sequence ID" value="CAH0379640.1"/>
    <property type="molecule type" value="Genomic_DNA"/>
</dbReference>
<evidence type="ECO:0008006" key="5">
    <source>
        <dbReference type="Google" id="ProtNLM"/>
    </source>
</evidence>
<gene>
    <name evidence="3" type="ORF">PECAL_6P12670</name>
</gene>